<organism evidence="18 19">
    <name type="scientific">Hydrogenispora ethanolica</name>
    <dbReference type="NCBI Taxonomy" id="1082276"/>
    <lineage>
        <taxon>Bacteria</taxon>
        <taxon>Bacillati</taxon>
        <taxon>Bacillota</taxon>
        <taxon>Hydrogenispora</taxon>
    </lineage>
</organism>
<evidence type="ECO:0000256" key="16">
    <source>
        <dbReference type="SAM" id="Phobius"/>
    </source>
</evidence>
<dbReference type="GO" id="GO:0008289">
    <property type="term" value="F:lipid binding"/>
    <property type="evidence" value="ECO:0007669"/>
    <property type="project" value="UniProtKB-KW"/>
</dbReference>
<gene>
    <name evidence="18" type="ORF">EDC14_102280</name>
</gene>
<dbReference type="InterPro" id="IPR020537">
    <property type="entry name" value="ATP_synth_F0_csu_DDCD_BS"/>
</dbReference>
<comment type="similarity">
    <text evidence="2">Belongs to the ATPase C chain family.</text>
</comment>
<protein>
    <recommendedName>
        <fullName evidence="14">ATP synthase F(0) sector subunit c</fullName>
    </recommendedName>
    <alternativeName>
        <fullName evidence="15">F-type ATPase subunit c</fullName>
    </alternativeName>
    <alternativeName>
        <fullName evidence="13">Lipid-binding protein</fullName>
    </alternativeName>
</protein>
<dbReference type="InterPro" id="IPR005953">
    <property type="entry name" value="ATP_synth_csu_bac/chlpt"/>
</dbReference>
<dbReference type="EMBL" id="SLUN01000022">
    <property type="protein sequence ID" value="TCL63024.1"/>
    <property type="molecule type" value="Genomic_DNA"/>
</dbReference>
<evidence type="ECO:0000256" key="1">
    <source>
        <dbReference type="ARBA" id="ARBA00004141"/>
    </source>
</evidence>
<sequence length="79" mass="8371">MNLELNEFRVIAVGLICMVSSFAAASSDAKVISTALECMARQPEIEGRLFTSMLIGVGLLESIPIIAVVIAFMLLGGVK</sequence>
<keyword evidence="9" id="KW-0446">Lipid-binding</keyword>
<dbReference type="GO" id="GO:0033177">
    <property type="term" value="C:proton-transporting two-sector ATPase complex, proton-transporting domain"/>
    <property type="evidence" value="ECO:0007669"/>
    <property type="project" value="InterPro"/>
</dbReference>
<dbReference type="InterPro" id="IPR038662">
    <property type="entry name" value="ATP_synth_F0_csu_sf"/>
</dbReference>
<comment type="function">
    <text evidence="12">F(1)F(0) ATP synthase produces ATP from ADP in the presence of a proton or sodium gradient. F-type ATPases consist of two structural domains, F(1) containing the extramembraneous catalytic core and F(0) containing the membrane proton channel, linked together by a central stalk and a peripheral stalk. During catalysis, ATP synthesis in the catalytic domain of F(1) is coupled via a rotary mechanism of the central stalk subunits to proton translocation.</text>
</comment>
<comment type="caution">
    <text evidence="18">The sequence shown here is derived from an EMBL/GenBank/DDBJ whole genome shotgun (WGS) entry which is preliminary data.</text>
</comment>
<evidence type="ECO:0000256" key="13">
    <source>
        <dbReference type="ARBA" id="ARBA00030961"/>
    </source>
</evidence>
<dbReference type="Pfam" id="PF00137">
    <property type="entry name" value="ATP-synt_C"/>
    <property type="match status" value="1"/>
</dbReference>
<dbReference type="RefSeq" id="WP_279388775.1">
    <property type="nucleotide sequence ID" value="NZ_SLUN01000022.1"/>
</dbReference>
<keyword evidence="3" id="KW-0813">Transport</keyword>
<evidence type="ECO:0000313" key="18">
    <source>
        <dbReference type="EMBL" id="TCL63024.1"/>
    </source>
</evidence>
<evidence type="ECO:0000256" key="11">
    <source>
        <dbReference type="ARBA" id="ARBA00023310"/>
    </source>
</evidence>
<evidence type="ECO:0000256" key="8">
    <source>
        <dbReference type="ARBA" id="ARBA00023065"/>
    </source>
</evidence>
<dbReference type="SUPFAM" id="SSF81333">
    <property type="entry name" value="F1F0 ATP synthase subunit C"/>
    <property type="match status" value="1"/>
</dbReference>
<name>A0A4R1RB71_HYDET</name>
<dbReference type="InterPro" id="IPR000454">
    <property type="entry name" value="ATP_synth_F0_csu"/>
</dbReference>
<evidence type="ECO:0000256" key="4">
    <source>
        <dbReference type="ARBA" id="ARBA00022547"/>
    </source>
</evidence>
<dbReference type="Proteomes" id="UP000295008">
    <property type="component" value="Unassembled WGS sequence"/>
</dbReference>
<evidence type="ECO:0000313" key="19">
    <source>
        <dbReference type="Proteomes" id="UP000295008"/>
    </source>
</evidence>
<evidence type="ECO:0000256" key="12">
    <source>
        <dbReference type="ARBA" id="ARBA00025198"/>
    </source>
</evidence>
<evidence type="ECO:0000256" key="6">
    <source>
        <dbReference type="ARBA" id="ARBA00022781"/>
    </source>
</evidence>
<evidence type="ECO:0000256" key="10">
    <source>
        <dbReference type="ARBA" id="ARBA00023136"/>
    </source>
</evidence>
<dbReference type="AlphaFoldDB" id="A0A4R1RB71"/>
<dbReference type="GO" id="GO:0015078">
    <property type="term" value="F:proton transmembrane transporter activity"/>
    <property type="evidence" value="ECO:0007669"/>
    <property type="project" value="InterPro"/>
</dbReference>
<dbReference type="NCBIfam" id="TIGR01260">
    <property type="entry name" value="ATP_synt_c"/>
    <property type="match status" value="1"/>
</dbReference>
<evidence type="ECO:0000256" key="5">
    <source>
        <dbReference type="ARBA" id="ARBA00022692"/>
    </source>
</evidence>
<evidence type="ECO:0000259" key="17">
    <source>
        <dbReference type="Pfam" id="PF00137"/>
    </source>
</evidence>
<keyword evidence="5 16" id="KW-0812">Transmembrane</keyword>
<reference evidence="18 19" key="1">
    <citation type="submission" date="2019-03" db="EMBL/GenBank/DDBJ databases">
        <title>Genomic Encyclopedia of Type Strains, Phase IV (KMG-IV): sequencing the most valuable type-strain genomes for metagenomic binning, comparative biology and taxonomic classification.</title>
        <authorList>
            <person name="Goeker M."/>
        </authorList>
    </citation>
    <scope>NUCLEOTIDE SEQUENCE [LARGE SCALE GENOMIC DNA]</scope>
    <source>
        <strain evidence="18 19">LX-B</strain>
    </source>
</reference>
<evidence type="ECO:0000256" key="9">
    <source>
        <dbReference type="ARBA" id="ARBA00023121"/>
    </source>
</evidence>
<feature type="domain" description="V-ATPase proteolipid subunit C-like" evidence="17">
    <location>
        <begin position="11"/>
        <end position="74"/>
    </location>
</feature>
<evidence type="ECO:0000256" key="3">
    <source>
        <dbReference type="ARBA" id="ARBA00022448"/>
    </source>
</evidence>
<accession>A0A4R1RB71</accession>
<dbReference type="CDD" id="cd18185">
    <property type="entry name" value="ATP-synt_Fo_c_ATPE"/>
    <property type="match status" value="1"/>
</dbReference>
<dbReference type="PROSITE" id="PS00605">
    <property type="entry name" value="ATPASE_C"/>
    <property type="match status" value="1"/>
</dbReference>
<dbReference type="InterPro" id="IPR002379">
    <property type="entry name" value="ATPase_proteolipid_c-like_dom"/>
</dbReference>
<keyword evidence="10 16" id="KW-0472">Membrane</keyword>
<keyword evidence="6" id="KW-0375">Hydrogen ion transport</keyword>
<keyword evidence="11" id="KW-0066">ATP synthesis</keyword>
<keyword evidence="8" id="KW-0406">Ion transport</keyword>
<keyword evidence="7 16" id="KW-1133">Transmembrane helix</keyword>
<dbReference type="GO" id="GO:0015986">
    <property type="term" value="P:proton motive force-driven ATP synthesis"/>
    <property type="evidence" value="ECO:0007669"/>
    <property type="project" value="InterPro"/>
</dbReference>
<evidence type="ECO:0000256" key="2">
    <source>
        <dbReference type="ARBA" id="ARBA00006704"/>
    </source>
</evidence>
<dbReference type="GO" id="GO:0045259">
    <property type="term" value="C:proton-transporting ATP synthase complex"/>
    <property type="evidence" value="ECO:0007669"/>
    <property type="project" value="UniProtKB-KW"/>
</dbReference>
<dbReference type="PRINTS" id="PR00124">
    <property type="entry name" value="ATPASEC"/>
</dbReference>
<proteinExistence type="inferred from homology"/>
<feature type="transmembrane region" description="Helical" evidence="16">
    <location>
        <begin position="53"/>
        <end position="75"/>
    </location>
</feature>
<comment type="subcellular location">
    <subcellularLocation>
        <location evidence="1">Membrane</location>
        <topology evidence="1">Multi-pass membrane protein</topology>
    </subcellularLocation>
</comment>
<evidence type="ECO:0000256" key="15">
    <source>
        <dbReference type="ARBA" id="ARBA00032887"/>
    </source>
</evidence>
<dbReference type="Gene3D" id="1.20.20.10">
    <property type="entry name" value="F1F0 ATP synthase subunit C"/>
    <property type="match status" value="1"/>
</dbReference>
<evidence type="ECO:0000256" key="14">
    <source>
        <dbReference type="ARBA" id="ARBA00032200"/>
    </source>
</evidence>
<dbReference type="InterPro" id="IPR035921">
    <property type="entry name" value="F/V-ATP_Csub_sf"/>
</dbReference>
<keyword evidence="4" id="KW-0138">CF(0)</keyword>
<evidence type="ECO:0000256" key="7">
    <source>
        <dbReference type="ARBA" id="ARBA00022989"/>
    </source>
</evidence>
<keyword evidence="19" id="KW-1185">Reference proteome</keyword>